<keyword evidence="10" id="KW-0472">Membrane</keyword>
<sequence>MINKLKWWHSVRWRIAFVSFIFFVLTICGVAIDRWNVKKIDQNIAFLERNGEFLNDVLETRRYEKNFFLYREKGAYKNTLLYIQKAKDLLRGNKREIQKLIGFPYYEKLQGLLSQYQELFSHLNPHENGAKSQKLREMGKEIVDVSIYLNKRVKQDINKALSLSRHITFYFGFVVVFMASLLIYIVAHQIIRPLHFIQQSADQISRGDFSSFPRPKETLSEISVVVDALNKMIQELDLRHQEIIQSKKMASIGTLTAGIAHELNNPLNNIIITAELFLEEFGTVLNPEQKQYLVDILQQARRSTDIVGNLLDFSRARPLTKEKVDIQKIISDVVKLFQNQMKLNHIELEIDIVQDLPLTKGDPTSLRQIFINLIENAIQAMSKGGSLLITGVREGNFIKIEIADTGEGIPEEYLPRIFEPFFTTKTNGTGLGLAVTYGIIKKHKGKLLVDSKINEGTTFTILLPVEA</sequence>
<dbReference type="PRINTS" id="PR00344">
    <property type="entry name" value="BCTRLSENSOR"/>
</dbReference>
<dbReference type="PROSITE" id="PS50109">
    <property type="entry name" value="HIS_KIN"/>
    <property type="match status" value="1"/>
</dbReference>
<dbReference type="PANTHER" id="PTHR43065">
    <property type="entry name" value="SENSOR HISTIDINE KINASE"/>
    <property type="match status" value="1"/>
</dbReference>
<keyword evidence="6" id="KW-0547">Nucleotide-binding</keyword>
<dbReference type="AlphaFoldDB" id="A0A7U4QMK4"/>
<dbReference type="SMART" id="SM00387">
    <property type="entry name" value="HATPase_c"/>
    <property type="match status" value="1"/>
</dbReference>
<dbReference type="CDD" id="cd00082">
    <property type="entry name" value="HisKA"/>
    <property type="match status" value="1"/>
</dbReference>
<dbReference type="OrthoDB" id="224978at2"/>
<dbReference type="CDD" id="cd06225">
    <property type="entry name" value="HAMP"/>
    <property type="match status" value="1"/>
</dbReference>
<dbReference type="EMBL" id="CP013015">
    <property type="protein sequence ID" value="AMM42117.1"/>
    <property type="molecule type" value="Genomic_DNA"/>
</dbReference>
<dbReference type="KEGG" id="daw:HS1_002335"/>
<keyword evidence="7 13" id="KW-0418">Kinase</keyword>
<gene>
    <name evidence="13" type="ORF">HS1_002335</name>
</gene>
<comment type="subcellular location">
    <subcellularLocation>
        <location evidence="2">Membrane</location>
    </subcellularLocation>
</comment>
<organism evidence="13 14">
    <name type="scientific">Desulfofervidus auxilii</name>
    <dbReference type="NCBI Taxonomy" id="1621989"/>
    <lineage>
        <taxon>Bacteria</taxon>
        <taxon>Pseudomonadati</taxon>
        <taxon>Thermodesulfobacteriota</taxon>
        <taxon>Candidatus Desulfofervidia</taxon>
        <taxon>Candidatus Desulfofervidales</taxon>
        <taxon>Candidatus Desulfofervidaceae</taxon>
        <taxon>Candidatus Desulfofervidus</taxon>
    </lineage>
</organism>
<keyword evidence="10" id="KW-0812">Transmembrane</keyword>
<dbReference type="Pfam" id="PF00512">
    <property type="entry name" value="HisKA"/>
    <property type="match status" value="1"/>
</dbReference>
<dbReference type="Gene3D" id="1.10.287.130">
    <property type="match status" value="1"/>
</dbReference>
<keyword evidence="8" id="KW-0067">ATP-binding</keyword>
<feature type="transmembrane region" description="Helical" evidence="10">
    <location>
        <begin position="167"/>
        <end position="187"/>
    </location>
</feature>
<dbReference type="PROSITE" id="PS50885">
    <property type="entry name" value="HAMP"/>
    <property type="match status" value="1"/>
</dbReference>
<dbReference type="SUPFAM" id="SSF55874">
    <property type="entry name" value="ATPase domain of HSP90 chaperone/DNA topoisomerase II/histidine kinase"/>
    <property type="match status" value="1"/>
</dbReference>
<dbReference type="Gene3D" id="3.30.565.10">
    <property type="entry name" value="Histidine kinase-like ATPase, C-terminal domain"/>
    <property type="match status" value="1"/>
</dbReference>
<dbReference type="Gene3D" id="6.10.340.10">
    <property type="match status" value="1"/>
</dbReference>
<dbReference type="InterPro" id="IPR003661">
    <property type="entry name" value="HisK_dim/P_dom"/>
</dbReference>
<evidence type="ECO:0000313" key="13">
    <source>
        <dbReference type="EMBL" id="AMM42117.1"/>
    </source>
</evidence>
<dbReference type="SMART" id="SM00388">
    <property type="entry name" value="HisKA"/>
    <property type="match status" value="2"/>
</dbReference>
<dbReference type="InterPro" id="IPR036890">
    <property type="entry name" value="HATPase_C_sf"/>
</dbReference>
<keyword evidence="10" id="KW-1133">Transmembrane helix</keyword>
<evidence type="ECO:0000259" key="11">
    <source>
        <dbReference type="PROSITE" id="PS50109"/>
    </source>
</evidence>
<dbReference type="Pfam" id="PF02518">
    <property type="entry name" value="HATPase_c"/>
    <property type="match status" value="1"/>
</dbReference>
<feature type="transmembrane region" description="Helical" evidence="10">
    <location>
        <begin position="12"/>
        <end position="32"/>
    </location>
</feature>
<evidence type="ECO:0000256" key="2">
    <source>
        <dbReference type="ARBA" id="ARBA00004370"/>
    </source>
</evidence>
<evidence type="ECO:0000256" key="7">
    <source>
        <dbReference type="ARBA" id="ARBA00022777"/>
    </source>
</evidence>
<dbReference type="SUPFAM" id="SSF158472">
    <property type="entry name" value="HAMP domain-like"/>
    <property type="match status" value="1"/>
</dbReference>
<keyword evidence="4" id="KW-0597">Phosphoprotein</keyword>
<evidence type="ECO:0000256" key="8">
    <source>
        <dbReference type="ARBA" id="ARBA00022840"/>
    </source>
</evidence>
<evidence type="ECO:0000256" key="3">
    <source>
        <dbReference type="ARBA" id="ARBA00012438"/>
    </source>
</evidence>
<proteinExistence type="predicted"/>
<keyword evidence="9" id="KW-0902">Two-component regulatory system</keyword>
<dbReference type="FunFam" id="3.30.565.10:FF:000006">
    <property type="entry name" value="Sensor histidine kinase WalK"/>
    <property type="match status" value="1"/>
</dbReference>
<dbReference type="EC" id="2.7.13.3" evidence="3"/>
<dbReference type="InterPro" id="IPR003594">
    <property type="entry name" value="HATPase_dom"/>
</dbReference>
<dbReference type="InterPro" id="IPR004358">
    <property type="entry name" value="Sig_transdc_His_kin-like_C"/>
</dbReference>
<dbReference type="GO" id="GO:0005524">
    <property type="term" value="F:ATP binding"/>
    <property type="evidence" value="ECO:0007669"/>
    <property type="project" value="UniProtKB-KW"/>
</dbReference>
<evidence type="ECO:0000256" key="6">
    <source>
        <dbReference type="ARBA" id="ARBA00022741"/>
    </source>
</evidence>
<evidence type="ECO:0000256" key="4">
    <source>
        <dbReference type="ARBA" id="ARBA00022553"/>
    </source>
</evidence>
<evidence type="ECO:0000256" key="10">
    <source>
        <dbReference type="SAM" id="Phobius"/>
    </source>
</evidence>
<accession>A0A7U4QMK4</accession>
<feature type="domain" description="HAMP" evidence="12">
    <location>
        <begin position="188"/>
        <end position="241"/>
    </location>
</feature>
<dbReference type="GO" id="GO:0016020">
    <property type="term" value="C:membrane"/>
    <property type="evidence" value="ECO:0007669"/>
    <property type="project" value="UniProtKB-SubCell"/>
</dbReference>
<dbReference type="InterPro" id="IPR005467">
    <property type="entry name" value="His_kinase_dom"/>
</dbReference>
<dbReference type="InterPro" id="IPR036097">
    <property type="entry name" value="HisK_dim/P_sf"/>
</dbReference>
<dbReference type="RefSeq" id="WP_066065736.1">
    <property type="nucleotide sequence ID" value="NZ_CP013015.1"/>
</dbReference>
<protein>
    <recommendedName>
        <fullName evidence="3">histidine kinase</fullName>
        <ecNumber evidence="3">2.7.13.3</ecNumber>
    </recommendedName>
</protein>
<dbReference type="PANTHER" id="PTHR43065:SF46">
    <property type="entry name" value="C4-DICARBOXYLATE TRANSPORT SENSOR PROTEIN DCTB"/>
    <property type="match status" value="1"/>
</dbReference>
<reference evidence="13 14" key="1">
    <citation type="submission" date="2015-10" db="EMBL/GenBank/DDBJ databases">
        <title>Candidatus Desulfofervidus auxilii, a hydrogenotrophic sulfate-reducing bacterium involved in the thermophilic anaerobic oxidation of methane.</title>
        <authorList>
            <person name="Krukenberg V."/>
            <person name="Richter M."/>
            <person name="Wegener G."/>
        </authorList>
    </citation>
    <scope>NUCLEOTIDE SEQUENCE [LARGE SCALE GENOMIC DNA]</scope>
    <source>
        <strain evidence="13 14">HS1</strain>
    </source>
</reference>
<name>A0A7U4QMK4_DESA2</name>
<evidence type="ECO:0000313" key="14">
    <source>
        <dbReference type="Proteomes" id="UP000070560"/>
    </source>
</evidence>
<keyword evidence="5" id="KW-0808">Transferase</keyword>
<keyword evidence="14" id="KW-1185">Reference proteome</keyword>
<comment type="catalytic activity">
    <reaction evidence="1">
        <text>ATP + protein L-histidine = ADP + protein N-phospho-L-histidine.</text>
        <dbReference type="EC" id="2.7.13.3"/>
    </reaction>
</comment>
<dbReference type="InterPro" id="IPR003660">
    <property type="entry name" value="HAMP_dom"/>
</dbReference>
<dbReference type="GO" id="GO:0000155">
    <property type="term" value="F:phosphorelay sensor kinase activity"/>
    <property type="evidence" value="ECO:0007669"/>
    <property type="project" value="InterPro"/>
</dbReference>
<evidence type="ECO:0000259" key="12">
    <source>
        <dbReference type="PROSITE" id="PS50885"/>
    </source>
</evidence>
<evidence type="ECO:0000256" key="9">
    <source>
        <dbReference type="ARBA" id="ARBA00023012"/>
    </source>
</evidence>
<dbReference type="SUPFAM" id="SSF47384">
    <property type="entry name" value="Homodimeric domain of signal transducing histidine kinase"/>
    <property type="match status" value="1"/>
</dbReference>
<dbReference type="Pfam" id="PF00672">
    <property type="entry name" value="HAMP"/>
    <property type="match status" value="1"/>
</dbReference>
<evidence type="ECO:0000256" key="5">
    <source>
        <dbReference type="ARBA" id="ARBA00022679"/>
    </source>
</evidence>
<feature type="domain" description="Histidine kinase" evidence="11">
    <location>
        <begin position="258"/>
        <end position="467"/>
    </location>
</feature>
<dbReference type="Proteomes" id="UP000070560">
    <property type="component" value="Chromosome"/>
</dbReference>
<evidence type="ECO:0000256" key="1">
    <source>
        <dbReference type="ARBA" id="ARBA00000085"/>
    </source>
</evidence>